<dbReference type="InterPro" id="IPR050892">
    <property type="entry name" value="ADP-ribose_metab_enzymes"/>
</dbReference>
<dbReference type="EMBL" id="ML994648">
    <property type="protein sequence ID" value="KAF2182424.1"/>
    <property type="molecule type" value="Genomic_DNA"/>
</dbReference>
<keyword evidence="5" id="KW-0378">Hydrolase</keyword>
<comment type="similarity">
    <text evidence="2">Belongs to the POA1 family.</text>
</comment>
<dbReference type="PANTHER" id="PTHR12521">
    <property type="entry name" value="PROTEIN C6ORF130"/>
    <property type="match status" value="1"/>
</dbReference>
<dbReference type="PROSITE" id="PS51154">
    <property type="entry name" value="MACRO"/>
    <property type="match status" value="1"/>
</dbReference>
<organism evidence="8 9">
    <name type="scientific">Zopfia rhizophila CBS 207.26</name>
    <dbReference type="NCBI Taxonomy" id="1314779"/>
    <lineage>
        <taxon>Eukaryota</taxon>
        <taxon>Fungi</taxon>
        <taxon>Dikarya</taxon>
        <taxon>Ascomycota</taxon>
        <taxon>Pezizomycotina</taxon>
        <taxon>Dothideomycetes</taxon>
        <taxon>Dothideomycetes incertae sedis</taxon>
        <taxon>Zopfiaceae</taxon>
        <taxon>Zopfia</taxon>
    </lineage>
</organism>
<evidence type="ECO:0000256" key="3">
    <source>
        <dbReference type="ARBA" id="ARBA00012983"/>
    </source>
</evidence>
<dbReference type="GO" id="GO:0140291">
    <property type="term" value="P:peptidyl-glutamate ADP-deribosylation"/>
    <property type="evidence" value="ECO:0007669"/>
    <property type="project" value="TreeGrafter"/>
</dbReference>
<dbReference type="EC" id="3.1.3.84" evidence="3"/>
<dbReference type="InterPro" id="IPR043472">
    <property type="entry name" value="Macro_dom-like"/>
</dbReference>
<proteinExistence type="inferred from homology"/>
<dbReference type="Gene3D" id="3.40.220.10">
    <property type="entry name" value="Leucine Aminopeptidase, subunit E, domain 1"/>
    <property type="match status" value="1"/>
</dbReference>
<dbReference type="AlphaFoldDB" id="A0A6A6DS51"/>
<dbReference type="SUPFAM" id="SSF52949">
    <property type="entry name" value="Macro domain-like"/>
    <property type="match status" value="1"/>
</dbReference>
<comment type="function">
    <text evidence="1">Highly specific phosphatase involved in the metabolism of ADP-ribose 1''-phosphate (Appr1p) which is produced as a consequence of tRNA splicing.</text>
</comment>
<keyword evidence="9" id="KW-1185">Reference proteome</keyword>
<dbReference type="GO" id="GO:0004721">
    <property type="term" value="F:phosphoprotein phosphatase activity"/>
    <property type="evidence" value="ECO:0007669"/>
    <property type="project" value="UniProtKB-KW"/>
</dbReference>
<keyword evidence="5" id="KW-0904">Protein phosphatase</keyword>
<sequence length="195" mass="21515">MAETASTNDTPTIAETAPVKSKTLSLTTHTGDIFNAPNGTVLIHACNTQGSWGAGIAAAFQERYPKAYRVYRSYCIDEHDPRTDPVPTGTCLLIPPCETDPKRSKHWIGCLFTSAKYGRAKDKPDVILANTGPAMRDLLEQVREKEDYEEKVSGLRMCKINSARFGVPWPTTVSVLEGIIIEEGWKGDVEVWSID</sequence>
<dbReference type="OrthoDB" id="2155246at2759"/>
<dbReference type="CDD" id="cd02901">
    <property type="entry name" value="Macro_Poa1p-like"/>
    <property type="match status" value="1"/>
</dbReference>
<dbReference type="PANTHER" id="PTHR12521:SF0">
    <property type="entry name" value="ADP-RIBOSE GLYCOHYDROLASE OARD1"/>
    <property type="match status" value="1"/>
</dbReference>
<dbReference type="Proteomes" id="UP000800200">
    <property type="component" value="Unassembled WGS sequence"/>
</dbReference>
<accession>A0A6A6DS51</accession>
<dbReference type="InterPro" id="IPR002589">
    <property type="entry name" value="Macro_dom"/>
</dbReference>
<dbReference type="Pfam" id="PF01661">
    <property type="entry name" value="Macro"/>
    <property type="match status" value="1"/>
</dbReference>
<dbReference type="SMART" id="SM00506">
    <property type="entry name" value="A1pp"/>
    <property type="match status" value="1"/>
</dbReference>
<evidence type="ECO:0000256" key="6">
    <source>
        <dbReference type="ARBA" id="ARBA00034427"/>
    </source>
</evidence>
<protein>
    <recommendedName>
        <fullName evidence="4">ADP-ribose 1''-phosphate phosphatase</fullName>
        <ecNumber evidence="3">3.1.3.84</ecNumber>
    </recommendedName>
</protein>
<gene>
    <name evidence="8" type="ORF">K469DRAFT_712009</name>
</gene>
<evidence type="ECO:0000256" key="2">
    <source>
        <dbReference type="ARBA" id="ARBA00006575"/>
    </source>
</evidence>
<reference evidence="8" key="1">
    <citation type="journal article" date="2020" name="Stud. Mycol.">
        <title>101 Dothideomycetes genomes: a test case for predicting lifestyles and emergence of pathogens.</title>
        <authorList>
            <person name="Haridas S."/>
            <person name="Albert R."/>
            <person name="Binder M."/>
            <person name="Bloem J."/>
            <person name="Labutti K."/>
            <person name="Salamov A."/>
            <person name="Andreopoulos B."/>
            <person name="Baker S."/>
            <person name="Barry K."/>
            <person name="Bills G."/>
            <person name="Bluhm B."/>
            <person name="Cannon C."/>
            <person name="Castanera R."/>
            <person name="Culley D."/>
            <person name="Daum C."/>
            <person name="Ezra D."/>
            <person name="Gonzalez J."/>
            <person name="Henrissat B."/>
            <person name="Kuo A."/>
            <person name="Liang C."/>
            <person name="Lipzen A."/>
            <person name="Lutzoni F."/>
            <person name="Magnuson J."/>
            <person name="Mondo S."/>
            <person name="Nolan M."/>
            <person name="Ohm R."/>
            <person name="Pangilinan J."/>
            <person name="Park H.-J."/>
            <person name="Ramirez L."/>
            <person name="Alfaro M."/>
            <person name="Sun H."/>
            <person name="Tritt A."/>
            <person name="Yoshinaga Y."/>
            <person name="Zwiers L.-H."/>
            <person name="Turgeon B."/>
            <person name="Goodwin S."/>
            <person name="Spatafora J."/>
            <person name="Crous P."/>
            <person name="Grigoriev I."/>
        </authorList>
    </citation>
    <scope>NUCLEOTIDE SEQUENCE</scope>
    <source>
        <strain evidence="8">CBS 207.26</strain>
    </source>
</reference>
<name>A0A6A6DS51_9PEZI</name>
<evidence type="ECO:0000313" key="8">
    <source>
        <dbReference type="EMBL" id="KAF2182424.1"/>
    </source>
</evidence>
<comment type="catalytic activity">
    <reaction evidence="6">
        <text>ADP-alpha-D-ribose 1''-phosphate + H2O = ADP-D-ribose + phosphate</text>
        <dbReference type="Rhea" id="RHEA:25029"/>
        <dbReference type="ChEBI" id="CHEBI:15377"/>
        <dbReference type="ChEBI" id="CHEBI:43474"/>
        <dbReference type="ChEBI" id="CHEBI:57967"/>
        <dbReference type="ChEBI" id="CHEBI:58753"/>
        <dbReference type="EC" id="3.1.3.84"/>
    </reaction>
</comment>
<evidence type="ECO:0000256" key="4">
    <source>
        <dbReference type="ARBA" id="ARBA00019744"/>
    </source>
</evidence>
<evidence type="ECO:0000256" key="1">
    <source>
        <dbReference type="ARBA" id="ARBA00002432"/>
    </source>
</evidence>
<evidence type="ECO:0000259" key="7">
    <source>
        <dbReference type="PROSITE" id="PS51154"/>
    </source>
</evidence>
<feature type="domain" description="Macro" evidence="7">
    <location>
        <begin position="13"/>
        <end position="195"/>
    </location>
</feature>
<evidence type="ECO:0000313" key="9">
    <source>
        <dbReference type="Proteomes" id="UP000800200"/>
    </source>
</evidence>
<evidence type="ECO:0000256" key="5">
    <source>
        <dbReference type="ARBA" id="ARBA00022912"/>
    </source>
</evidence>